<name>A0ABN1H4L5_9ACTN</name>
<dbReference type="InterPro" id="IPR010905">
    <property type="entry name" value="Glyco_hydro_88"/>
</dbReference>
<sequence>MQAGRLLVILHHETGQDRYRIAAKKIRDRLDTYPRTADGGFWHADMRLRIDESWLGSAYATAAPAETGRIHRG</sequence>
<comment type="caution">
    <text evidence="2">The sequence shown here is derived from an EMBL/GenBank/DDBJ whole genome shotgun (WGS) entry which is preliminary data.</text>
</comment>
<evidence type="ECO:0000256" key="1">
    <source>
        <dbReference type="ARBA" id="ARBA00022801"/>
    </source>
</evidence>
<dbReference type="Proteomes" id="UP001500668">
    <property type="component" value="Unassembled WGS sequence"/>
</dbReference>
<evidence type="ECO:0000313" key="2">
    <source>
        <dbReference type="EMBL" id="GAA0628373.1"/>
    </source>
</evidence>
<reference evidence="2 3" key="1">
    <citation type="journal article" date="2019" name="Int. J. Syst. Evol. Microbiol.">
        <title>The Global Catalogue of Microorganisms (GCM) 10K type strain sequencing project: providing services to taxonomists for standard genome sequencing and annotation.</title>
        <authorList>
            <consortium name="The Broad Institute Genomics Platform"/>
            <consortium name="The Broad Institute Genome Sequencing Center for Infectious Disease"/>
            <person name="Wu L."/>
            <person name="Ma J."/>
        </authorList>
    </citation>
    <scope>NUCLEOTIDE SEQUENCE [LARGE SCALE GENOMIC DNA]</scope>
    <source>
        <strain evidence="2 3">JCM 5067</strain>
    </source>
</reference>
<protein>
    <submittedName>
        <fullName evidence="2">Uncharacterized protein</fullName>
    </submittedName>
</protein>
<proteinExistence type="predicted"/>
<gene>
    <name evidence="2" type="ORF">GCM10010394_69420</name>
</gene>
<dbReference type="Pfam" id="PF07470">
    <property type="entry name" value="Glyco_hydro_88"/>
    <property type="match status" value="1"/>
</dbReference>
<keyword evidence="1" id="KW-0378">Hydrolase</keyword>
<dbReference type="Gene3D" id="1.50.10.10">
    <property type="match status" value="1"/>
</dbReference>
<dbReference type="EMBL" id="BAAACA010000066">
    <property type="protein sequence ID" value="GAA0628373.1"/>
    <property type="molecule type" value="Genomic_DNA"/>
</dbReference>
<keyword evidence="3" id="KW-1185">Reference proteome</keyword>
<dbReference type="SUPFAM" id="SSF48208">
    <property type="entry name" value="Six-hairpin glycosidases"/>
    <property type="match status" value="1"/>
</dbReference>
<dbReference type="InterPro" id="IPR008928">
    <property type="entry name" value="6-hairpin_glycosidase_sf"/>
</dbReference>
<dbReference type="InterPro" id="IPR012341">
    <property type="entry name" value="6hp_glycosidase-like_sf"/>
</dbReference>
<accession>A0ABN1H4L5</accession>
<organism evidence="2 3">
    <name type="scientific">Streptomyces crystallinus</name>
    <dbReference type="NCBI Taxonomy" id="68191"/>
    <lineage>
        <taxon>Bacteria</taxon>
        <taxon>Bacillati</taxon>
        <taxon>Actinomycetota</taxon>
        <taxon>Actinomycetes</taxon>
        <taxon>Kitasatosporales</taxon>
        <taxon>Streptomycetaceae</taxon>
        <taxon>Streptomyces</taxon>
    </lineage>
</organism>
<evidence type="ECO:0000313" key="3">
    <source>
        <dbReference type="Proteomes" id="UP001500668"/>
    </source>
</evidence>